<keyword evidence="3" id="KW-1185">Reference proteome</keyword>
<sequence length="70" mass="7629">MSEDGRYVIPDGFRESARVGPDSARGGRSGDRTTHDRAGVLGRDEVRNDFARGEAGGLRDAWRRGQGSRP</sequence>
<gene>
    <name evidence="2" type="ORF">E1283_20375</name>
</gene>
<dbReference type="AlphaFoldDB" id="A0A4R4T732"/>
<reference evidence="2 3" key="1">
    <citation type="submission" date="2019-03" db="EMBL/GenBank/DDBJ databases">
        <title>Draft genome sequences of novel Actinobacteria.</title>
        <authorList>
            <person name="Sahin N."/>
            <person name="Ay H."/>
            <person name="Saygin H."/>
        </authorList>
    </citation>
    <scope>NUCLEOTIDE SEQUENCE [LARGE SCALE GENOMIC DNA]</scope>
    <source>
        <strain evidence="2 3">DSM 41900</strain>
    </source>
</reference>
<protein>
    <submittedName>
        <fullName evidence="2">Uncharacterized protein</fullName>
    </submittedName>
</protein>
<evidence type="ECO:0000313" key="2">
    <source>
        <dbReference type="EMBL" id="TDC72958.1"/>
    </source>
</evidence>
<feature type="region of interest" description="Disordered" evidence="1">
    <location>
        <begin position="51"/>
        <end position="70"/>
    </location>
</feature>
<dbReference type="Proteomes" id="UP000295345">
    <property type="component" value="Unassembled WGS sequence"/>
</dbReference>
<proteinExistence type="predicted"/>
<feature type="compositionally biased region" description="Basic and acidic residues" evidence="1">
    <location>
        <begin position="1"/>
        <end position="17"/>
    </location>
</feature>
<evidence type="ECO:0000313" key="3">
    <source>
        <dbReference type="Proteomes" id="UP000295345"/>
    </source>
</evidence>
<evidence type="ECO:0000256" key="1">
    <source>
        <dbReference type="SAM" id="MobiDB-lite"/>
    </source>
</evidence>
<name>A0A4R4T732_9ACTN</name>
<comment type="caution">
    <text evidence="2">The sequence shown here is derived from an EMBL/GenBank/DDBJ whole genome shotgun (WGS) entry which is preliminary data.</text>
</comment>
<dbReference type="EMBL" id="SMKI01000221">
    <property type="protein sequence ID" value="TDC72958.1"/>
    <property type="molecule type" value="Genomic_DNA"/>
</dbReference>
<accession>A0A4R4T732</accession>
<feature type="region of interest" description="Disordered" evidence="1">
    <location>
        <begin position="1"/>
        <end position="44"/>
    </location>
</feature>
<feature type="compositionally biased region" description="Basic and acidic residues" evidence="1">
    <location>
        <begin position="28"/>
        <end position="44"/>
    </location>
</feature>
<organism evidence="2 3">
    <name type="scientific">Streptomyces hainanensis</name>
    <dbReference type="NCBI Taxonomy" id="402648"/>
    <lineage>
        <taxon>Bacteria</taxon>
        <taxon>Bacillati</taxon>
        <taxon>Actinomycetota</taxon>
        <taxon>Actinomycetes</taxon>
        <taxon>Kitasatosporales</taxon>
        <taxon>Streptomycetaceae</taxon>
        <taxon>Streptomyces</taxon>
    </lineage>
</organism>
<dbReference type="RefSeq" id="WP_132819541.1">
    <property type="nucleotide sequence ID" value="NZ_SMKI01000221.1"/>
</dbReference>